<proteinExistence type="predicted"/>
<dbReference type="RefSeq" id="XP_009519140.1">
    <property type="nucleotide sequence ID" value="XM_009520845.1"/>
</dbReference>
<gene>
    <name evidence="1" type="ORF">PHYSODRAFT_296121</name>
</gene>
<dbReference type="InParanoid" id="G4YXJ1"/>
<evidence type="ECO:0000313" key="1">
    <source>
        <dbReference type="EMBL" id="EGZ23852.1"/>
    </source>
</evidence>
<dbReference type="SMR" id="G4YXJ1"/>
<dbReference type="EMBL" id="JH159152">
    <property type="protein sequence ID" value="EGZ23852.1"/>
    <property type="molecule type" value="Genomic_DNA"/>
</dbReference>
<accession>G4YXJ1</accession>
<dbReference type="AlphaFoldDB" id="G4YXJ1"/>
<protein>
    <submittedName>
        <fullName evidence="1">Uncharacterized protein</fullName>
    </submittedName>
</protein>
<keyword evidence="2" id="KW-1185">Reference proteome</keyword>
<evidence type="ECO:0000313" key="2">
    <source>
        <dbReference type="Proteomes" id="UP000002640"/>
    </source>
</evidence>
<dbReference type="Proteomes" id="UP000002640">
    <property type="component" value="Unassembled WGS sequence"/>
</dbReference>
<dbReference type="KEGG" id="psoj:PHYSODRAFT_296121"/>
<name>G4YXJ1_PHYSP</name>
<sequence>MTPPRVPIARLLRGEPEIELRSSIEAIDLDDEQIPELRAFDDQTLQHSGKIFVSLQSITSIYYEFGKHIGKAKLVEQFKLSVYELENWVPKDVNRYWIEVDAALQQPQLRAALRRSLSLPPRDVLVYDKSKLDGRDGVYYQALSLFSDLRKSTDPRVVEAVEASIKNIMELAQDVGCKNPIVPKDWVLCKYGISTNVLHRVSVSLLGDYKFARFQEFRGARLVEFPPTDPTEKPCTKLTAMRQAEDYLAQTTHRIGFIIRGVKDHRELCLVRKSQIVRDLATLATIPDNVISPVRWSEL</sequence>
<organism evidence="1 2">
    <name type="scientific">Phytophthora sojae (strain P6497)</name>
    <name type="common">Soybean stem and root rot agent</name>
    <name type="synonym">Phytophthora megasperma f. sp. glycines</name>
    <dbReference type="NCBI Taxonomy" id="1094619"/>
    <lineage>
        <taxon>Eukaryota</taxon>
        <taxon>Sar</taxon>
        <taxon>Stramenopiles</taxon>
        <taxon>Oomycota</taxon>
        <taxon>Peronosporomycetes</taxon>
        <taxon>Peronosporales</taxon>
        <taxon>Peronosporaceae</taxon>
        <taxon>Phytophthora</taxon>
    </lineage>
</organism>
<reference evidence="1 2" key="1">
    <citation type="journal article" date="2006" name="Science">
        <title>Phytophthora genome sequences uncover evolutionary origins and mechanisms of pathogenesis.</title>
        <authorList>
            <person name="Tyler B.M."/>
            <person name="Tripathy S."/>
            <person name="Zhang X."/>
            <person name="Dehal P."/>
            <person name="Jiang R.H."/>
            <person name="Aerts A."/>
            <person name="Arredondo F.D."/>
            <person name="Baxter L."/>
            <person name="Bensasson D."/>
            <person name="Beynon J.L."/>
            <person name="Chapman J."/>
            <person name="Damasceno C.M."/>
            <person name="Dorrance A.E."/>
            <person name="Dou D."/>
            <person name="Dickerman A.W."/>
            <person name="Dubchak I.L."/>
            <person name="Garbelotto M."/>
            <person name="Gijzen M."/>
            <person name="Gordon S.G."/>
            <person name="Govers F."/>
            <person name="Grunwald N.J."/>
            <person name="Huang W."/>
            <person name="Ivors K.L."/>
            <person name="Jones R.W."/>
            <person name="Kamoun S."/>
            <person name="Krampis K."/>
            <person name="Lamour K.H."/>
            <person name="Lee M.K."/>
            <person name="McDonald W.H."/>
            <person name="Medina M."/>
            <person name="Meijer H.J."/>
            <person name="Nordberg E.K."/>
            <person name="Maclean D.J."/>
            <person name="Ospina-Giraldo M.D."/>
            <person name="Morris P.F."/>
            <person name="Phuntumart V."/>
            <person name="Putnam N.H."/>
            <person name="Rash S."/>
            <person name="Rose J.K."/>
            <person name="Sakihama Y."/>
            <person name="Salamov A.A."/>
            <person name="Savidor A."/>
            <person name="Scheuring C.F."/>
            <person name="Smith B.M."/>
            <person name="Sobral B.W."/>
            <person name="Terry A."/>
            <person name="Torto-Alalibo T.A."/>
            <person name="Win J."/>
            <person name="Xu Z."/>
            <person name="Zhang H."/>
            <person name="Grigoriev I.V."/>
            <person name="Rokhsar D.S."/>
            <person name="Boore J.L."/>
        </authorList>
    </citation>
    <scope>NUCLEOTIDE SEQUENCE [LARGE SCALE GENOMIC DNA]</scope>
    <source>
        <strain evidence="1 2">P6497</strain>
    </source>
</reference>
<dbReference type="GeneID" id="20641334"/>